<feature type="domain" description="Peptidase M16 C-terminal" evidence="5">
    <location>
        <begin position="248"/>
        <end position="424"/>
    </location>
</feature>
<feature type="signal peptide" evidence="3">
    <location>
        <begin position="1"/>
        <end position="19"/>
    </location>
</feature>
<evidence type="ECO:0000256" key="3">
    <source>
        <dbReference type="SAM" id="SignalP"/>
    </source>
</evidence>
<dbReference type="EMBL" id="CP000473">
    <property type="protein sequence ID" value="ABJ87343.1"/>
    <property type="molecule type" value="Genomic_DNA"/>
</dbReference>
<dbReference type="SUPFAM" id="SSF63411">
    <property type="entry name" value="LuxS/MPP-like metallohydrolase"/>
    <property type="match status" value="2"/>
</dbReference>
<evidence type="ECO:0000259" key="5">
    <source>
        <dbReference type="Pfam" id="PF05193"/>
    </source>
</evidence>
<dbReference type="GO" id="GO:0046872">
    <property type="term" value="F:metal ion binding"/>
    <property type="evidence" value="ECO:0007669"/>
    <property type="project" value="InterPro"/>
</dbReference>
<gene>
    <name evidence="6" type="ordered locus">Acid_6418</name>
</gene>
<dbReference type="eggNOG" id="COG0612">
    <property type="taxonomic scope" value="Bacteria"/>
</dbReference>
<feature type="domain" description="Peptidase M16 N-terminal" evidence="4">
    <location>
        <begin position="131"/>
        <end position="237"/>
    </location>
</feature>
<dbReference type="KEGG" id="sus:Acid_6418"/>
<feature type="region of interest" description="Disordered" evidence="2">
    <location>
        <begin position="491"/>
        <end position="516"/>
    </location>
</feature>
<proteinExistence type="inferred from homology"/>
<dbReference type="HOGENOM" id="CLU_009902_1_2_0"/>
<organism evidence="6">
    <name type="scientific">Solibacter usitatus (strain Ellin6076)</name>
    <dbReference type="NCBI Taxonomy" id="234267"/>
    <lineage>
        <taxon>Bacteria</taxon>
        <taxon>Pseudomonadati</taxon>
        <taxon>Acidobacteriota</taxon>
        <taxon>Terriglobia</taxon>
        <taxon>Bryobacterales</taxon>
        <taxon>Solibacteraceae</taxon>
        <taxon>Candidatus Solibacter</taxon>
    </lineage>
</organism>
<sequence precursor="true">MRCMRFSPLLLLVALSLPAQDLKEFEKKVTEFTLPNGLHFILLERHEAPVVSFHTFVNAGSADDPAGQTGMARMIERVAFSGTEGIGTNNWAGEKKALDAVEDAWDRVEAEANKGPKADQGRLDMLRSQARMAMELSQRSNMAAEFGRTLDENGATGRSAIASFDSTSYSFALPSNRIELWFLMESQRLLHPAFRDFYKQRESVLEEYRKQYEANPQAMVIGELLAAAFKVHPYRNPPGGWAGDIQNLRRNAAKAFFDRYYTPGNITIAMVGDLNPAEAKKMAERYFAPMEARPPAPAVHAEEPPQDGPKTVVVEAAGQPLLAVGYKRPSEYDKDDPAFDVLQFLFAHGSAGLLNRELVQEKHLASQVQVGATFPSGRYPNLMVFLIIPAQGRSVEENQRGLDDFLARFKTLNVEERVLAGVKAQARAEFFRKLASNDAMANMLALHYAQFGDWRRLFTAFDDFDKVTAEGIQRLAAKYLVATGRTTAYTVPQGYSNLPPPASRTQSAERKTGGVQ</sequence>
<dbReference type="InterPro" id="IPR011765">
    <property type="entry name" value="Pept_M16_N"/>
</dbReference>
<dbReference type="Pfam" id="PF05193">
    <property type="entry name" value="Peptidase_M16_C"/>
    <property type="match status" value="1"/>
</dbReference>
<dbReference type="STRING" id="234267.Acid_6418"/>
<dbReference type="PANTHER" id="PTHR11851:SF49">
    <property type="entry name" value="MITOCHONDRIAL-PROCESSING PEPTIDASE SUBUNIT ALPHA"/>
    <property type="match status" value="1"/>
</dbReference>
<dbReference type="Gene3D" id="3.30.830.10">
    <property type="entry name" value="Metalloenzyme, LuxS/M16 peptidase-like"/>
    <property type="match status" value="2"/>
</dbReference>
<dbReference type="Pfam" id="PF00675">
    <property type="entry name" value="Peptidase_M16"/>
    <property type="match status" value="1"/>
</dbReference>
<dbReference type="InterPro" id="IPR050361">
    <property type="entry name" value="MPP/UQCRC_Complex"/>
</dbReference>
<evidence type="ECO:0000259" key="4">
    <source>
        <dbReference type="Pfam" id="PF00675"/>
    </source>
</evidence>
<feature type="chain" id="PRO_5004163330" evidence="3">
    <location>
        <begin position="20"/>
        <end position="516"/>
    </location>
</feature>
<feature type="compositionally biased region" description="Basic and acidic residues" evidence="2">
    <location>
        <begin position="507"/>
        <end position="516"/>
    </location>
</feature>
<dbReference type="InterPro" id="IPR011249">
    <property type="entry name" value="Metalloenz_LuxS/M16"/>
</dbReference>
<dbReference type="OrthoDB" id="9762027at2"/>
<keyword evidence="3" id="KW-0732">Signal</keyword>
<dbReference type="InParanoid" id="Q01SM7"/>
<dbReference type="PANTHER" id="PTHR11851">
    <property type="entry name" value="METALLOPROTEASE"/>
    <property type="match status" value="1"/>
</dbReference>
<dbReference type="InterPro" id="IPR007863">
    <property type="entry name" value="Peptidase_M16_C"/>
</dbReference>
<protein>
    <submittedName>
        <fullName evidence="6">Peptidase M16 domain protein</fullName>
    </submittedName>
</protein>
<comment type="similarity">
    <text evidence="1">Belongs to the peptidase M16 family.</text>
</comment>
<evidence type="ECO:0000256" key="2">
    <source>
        <dbReference type="SAM" id="MobiDB-lite"/>
    </source>
</evidence>
<name>Q01SM7_SOLUE</name>
<evidence type="ECO:0000256" key="1">
    <source>
        <dbReference type="ARBA" id="ARBA00007261"/>
    </source>
</evidence>
<dbReference type="AlphaFoldDB" id="Q01SM7"/>
<evidence type="ECO:0000313" key="6">
    <source>
        <dbReference type="EMBL" id="ABJ87343.1"/>
    </source>
</evidence>
<accession>Q01SM7</accession>
<reference evidence="6" key="1">
    <citation type="submission" date="2006-10" db="EMBL/GenBank/DDBJ databases">
        <title>Complete sequence of Solibacter usitatus Ellin6076.</title>
        <authorList>
            <consortium name="US DOE Joint Genome Institute"/>
            <person name="Copeland A."/>
            <person name="Lucas S."/>
            <person name="Lapidus A."/>
            <person name="Barry K."/>
            <person name="Detter J.C."/>
            <person name="Glavina del Rio T."/>
            <person name="Hammon N."/>
            <person name="Israni S."/>
            <person name="Dalin E."/>
            <person name="Tice H."/>
            <person name="Pitluck S."/>
            <person name="Thompson L.S."/>
            <person name="Brettin T."/>
            <person name="Bruce D."/>
            <person name="Han C."/>
            <person name="Tapia R."/>
            <person name="Gilna P."/>
            <person name="Schmutz J."/>
            <person name="Larimer F."/>
            <person name="Land M."/>
            <person name="Hauser L."/>
            <person name="Kyrpides N."/>
            <person name="Mikhailova N."/>
            <person name="Janssen P.H."/>
            <person name="Kuske C.R."/>
            <person name="Richardson P."/>
        </authorList>
    </citation>
    <scope>NUCLEOTIDE SEQUENCE</scope>
    <source>
        <strain evidence="6">Ellin6076</strain>
    </source>
</reference>